<dbReference type="EMBL" id="JARBJD010000228">
    <property type="protein sequence ID" value="KAK2946449.1"/>
    <property type="molecule type" value="Genomic_DNA"/>
</dbReference>
<sequence length="134" mass="15347">MVVEQTNLQNEPTTPTQNRELYHLMNTPSFVHSALTTPKSTKHIERALREIGPAVEAPVHRVPSPPQDSPAIRPLSDLLPRIQSLELPLPLYKVNQWRDGNKVPLTESELENWEQFLDEIQLVPVFEVGRTRKN</sequence>
<gene>
    <name evidence="1" type="ORF">BLNAU_18614</name>
</gene>
<evidence type="ECO:0000313" key="1">
    <source>
        <dbReference type="EMBL" id="KAK2946449.1"/>
    </source>
</evidence>
<dbReference type="Proteomes" id="UP001281761">
    <property type="component" value="Unassembled WGS sequence"/>
</dbReference>
<comment type="caution">
    <text evidence="1">The sequence shown here is derived from an EMBL/GenBank/DDBJ whole genome shotgun (WGS) entry which is preliminary data.</text>
</comment>
<protein>
    <submittedName>
        <fullName evidence="1">Uncharacterized protein</fullName>
    </submittedName>
</protein>
<keyword evidence="2" id="KW-1185">Reference proteome</keyword>
<organism evidence="1 2">
    <name type="scientific">Blattamonas nauphoetae</name>
    <dbReference type="NCBI Taxonomy" id="2049346"/>
    <lineage>
        <taxon>Eukaryota</taxon>
        <taxon>Metamonada</taxon>
        <taxon>Preaxostyla</taxon>
        <taxon>Oxymonadida</taxon>
        <taxon>Blattamonas</taxon>
    </lineage>
</organism>
<proteinExistence type="predicted"/>
<accession>A0ABQ9X550</accession>
<reference evidence="1 2" key="1">
    <citation type="journal article" date="2022" name="bioRxiv">
        <title>Genomics of Preaxostyla Flagellates Illuminates Evolutionary Transitions and the Path Towards Mitochondrial Loss.</title>
        <authorList>
            <person name="Novak L.V.F."/>
            <person name="Treitli S.C."/>
            <person name="Pyrih J."/>
            <person name="Halakuc P."/>
            <person name="Pipaliya S.V."/>
            <person name="Vacek V."/>
            <person name="Brzon O."/>
            <person name="Soukal P."/>
            <person name="Eme L."/>
            <person name="Dacks J.B."/>
            <person name="Karnkowska A."/>
            <person name="Elias M."/>
            <person name="Hampl V."/>
        </authorList>
    </citation>
    <scope>NUCLEOTIDE SEQUENCE [LARGE SCALE GENOMIC DNA]</scope>
    <source>
        <strain evidence="1">NAU3</strain>
        <tissue evidence="1">Gut</tissue>
    </source>
</reference>
<name>A0ABQ9X550_9EUKA</name>
<evidence type="ECO:0000313" key="2">
    <source>
        <dbReference type="Proteomes" id="UP001281761"/>
    </source>
</evidence>